<protein>
    <submittedName>
        <fullName evidence="2">Uncharacterized protein</fullName>
    </submittedName>
</protein>
<feature type="compositionally biased region" description="Low complexity" evidence="1">
    <location>
        <begin position="15"/>
        <end position="29"/>
    </location>
</feature>
<evidence type="ECO:0000313" key="2">
    <source>
        <dbReference type="EMBL" id="TFY76575.1"/>
    </source>
</evidence>
<feature type="region of interest" description="Disordered" evidence="1">
    <location>
        <begin position="15"/>
        <end position="70"/>
    </location>
</feature>
<reference evidence="2 3" key="1">
    <citation type="submission" date="2019-02" db="EMBL/GenBank/DDBJ databases">
        <title>Genome sequencing of the rare red list fungi Hericium alpestre (H. flagellum).</title>
        <authorList>
            <person name="Buettner E."/>
            <person name="Kellner H."/>
        </authorList>
    </citation>
    <scope>NUCLEOTIDE SEQUENCE [LARGE SCALE GENOMIC DNA]</scope>
    <source>
        <strain evidence="2 3">DSM 108284</strain>
    </source>
</reference>
<evidence type="ECO:0000256" key="1">
    <source>
        <dbReference type="SAM" id="MobiDB-lite"/>
    </source>
</evidence>
<dbReference type="OrthoDB" id="3263946at2759"/>
<gene>
    <name evidence="2" type="ORF">EWM64_g7437</name>
</gene>
<accession>A0A4Y9ZPR4</accession>
<proteinExistence type="predicted"/>
<name>A0A4Y9ZPR4_9AGAM</name>
<sequence length="201" mass="22122">MSYVDLNLSTSSIPAMSLASPSTTSPSAARRLRTKTSDFTDFLRRSHSHRESHPPPLPAGTAELAKEPDARSKRRIPLFGLKRKSAGTIKDASASASESESTTKTKDWRKLTRLSAGQLSAHVKLPQAATPTRSPFFINDTFTEFFASPAECAYTLVFANISIHQITHIVSFCTSIKWRRPLHDPDTLLCSAEVIDHFAPP</sequence>
<keyword evidence="3" id="KW-1185">Reference proteome</keyword>
<feature type="compositionally biased region" description="Basic and acidic residues" evidence="1">
    <location>
        <begin position="35"/>
        <end position="53"/>
    </location>
</feature>
<organism evidence="2 3">
    <name type="scientific">Hericium alpestre</name>
    <dbReference type="NCBI Taxonomy" id="135208"/>
    <lineage>
        <taxon>Eukaryota</taxon>
        <taxon>Fungi</taxon>
        <taxon>Dikarya</taxon>
        <taxon>Basidiomycota</taxon>
        <taxon>Agaricomycotina</taxon>
        <taxon>Agaricomycetes</taxon>
        <taxon>Russulales</taxon>
        <taxon>Hericiaceae</taxon>
        <taxon>Hericium</taxon>
    </lineage>
</organism>
<dbReference type="Proteomes" id="UP000298061">
    <property type="component" value="Unassembled WGS sequence"/>
</dbReference>
<evidence type="ECO:0000313" key="3">
    <source>
        <dbReference type="Proteomes" id="UP000298061"/>
    </source>
</evidence>
<comment type="caution">
    <text evidence="2">The sequence shown here is derived from an EMBL/GenBank/DDBJ whole genome shotgun (WGS) entry which is preliminary data.</text>
</comment>
<dbReference type="AlphaFoldDB" id="A0A4Y9ZPR4"/>
<dbReference type="EMBL" id="SFCI01001165">
    <property type="protein sequence ID" value="TFY76575.1"/>
    <property type="molecule type" value="Genomic_DNA"/>
</dbReference>